<dbReference type="InterPro" id="IPR050729">
    <property type="entry name" value="Rho-GAP"/>
</dbReference>
<evidence type="ECO:0000256" key="3">
    <source>
        <dbReference type="SAM" id="MobiDB-lite"/>
    </source>
</evidence>
<dbReference type="InterPro" id="IPR027267">
    <property type="entry name" value="AH/BAR_dom_sf"/>
</dbReference>
<dbReference type="CDD" id="cd07652">
    <property type="entry name" value="F-BAR_Rgd1"/>
    <property type="match status" value="1"/>
</dbReference>
<evidence type="ECO:0000256" key="1">
    <source>
        <dbReference type="ARBA" id="ARBA00022468"/>
    </source>
</evidence>
<name>A0A8E2JCJ9_9PEZI</name>
<dbReference type="SMART" id="SM00324">
    <property type="entry name" value="RhoGAP"/>
    <property type="match status" value="1"/>
</dbReference>
<keyword evidence="2" id="KW-0175">Coiled coil</keyword>
<dbReference type="SMART" id="SM00055">
    <property type="entry name" value="FCH"/>
    <property type="match status" value="1"/>
</dbReference>
<reference evidence="5 6" key="1">
    <citation type="journal article" date="2016" name="Nat. Commun.">
        <title>Ectomycorrhizal ecology is imprinted in the genome of the dominant symbiotic fungus Cenococcum geophilum.</title>
        <authorList>
            <consortium name="DOE Joint Genome Institute"/>
            <person name="Peter M."/>
            <person name="Kohler A."/>
            <person name="Ohm R.A."/>
            <person name="Kuo A."/>
            <person name="Krutzmann J."/>
            <person name="Morin E."/>
            <person name="Arend M."/>
            <person name="Barry K.W."/>
            <person name="Binder M."/>
            <person name="Choi C."/>
            <person name="Clum A."/>
            <person name="Copeland A."/>
            <person name="Grisel N."/>
            <person name="Haridas S."/>
            <person name="Kipfer T."/>
            <person name="LaButti K."/>
            <person name="Lindquist E."/>
            <person name="Lipzen A."/>
            <person name="Maire R."/>
            <person name="Meier B."/>
            <person name="Mihaltcheva S."/>
            <person name="Molinier V."/>
            <person name="Murat C."/>
            <person name="Poggeler S."/>
            <person name="Quandt C.A."/>
            <person name="Sperisen C."/>
            <person name="Tritt A."/>
            <person name="Tisserant E."/>
            <person name="Crous P.W."/>
            <person name="Henrissat B."/>
            <person name="Nehls U."/>
            <person name="Egli S."/>
            <person name="Spatafora J.W."/>
            <person name="Grigoriev I.V."/>
            <person name="Martin F.M."/>
        </authorList>
    </citation>
    <scope>NUCLEOTIDE SEQUENCE [LARGE SCALE GENOMIC DNA]</scope>
    <source>
        <strain evidence="5 6">CBS 459.81</strain>
    </source>
</reference>
<protein>
    <submittedName>
        <fullName evidence="5">RhoGAP-domain-containing protein</fullName>
    </submittedName>
</protein>
<evidence type="ECO:0000313" key="5">
    <source>
        <dbReference type="EMBL" id="OCK77044.1"/>
    </source>
</evidence>
<dbReference type="Pfam" id="PF00620">
    <property type="entry name" value="RhoGAP"/>
    <property type="match status" value="1"/>
</dbReference>
<gene>
    <name evidence="5" type="ORF">K432DRAFT_305081</name>
</gene>
<dbReference type="SUPFAM" id="SSF103657">
    <property type="entry name" value="BAR/IMD domain-like"/>
    <property type="match status" value="1"/>
</dbReference>
<feature type="compositionally biased region" description="Low complexity" evidence="3">
    <location>
        <begin position="312"/>
        <end position="325"/>
    </location>
</feature>
<dbReference type="InterPro" id="IPR001060">
    <property type="entry name" value="FCH_dom"/>
</dbReference>
<dbReference type="Proteomes" id="UP000250266">
    <property type="component" value="Unassembled WGS sequence"/>
</dbReference>
<dbReference type="Gene3D" id="1.10.555.10">
    <property type="entry name" value="Rho GTPase activation protein"/>
    <property type="match status" value="1"/>
</dbReference>
<dbReference type="PANTHER" id="PTHR23176:SF136">
    <property type="entry name" value="RHO GTPASE ACTIVATOR (RGD1)"/>
    <property type="match status" value="1"/>
</dbReference>
<dbReference type="Pfam" id="PF00611">
    <property type="entry name" value="FCH"/>
    <property type="match status" value="1"/>
</dbReference>
<sequence>MDAIDRNAQKAVDEVIYSDIGVNVLLERLKQSIASARDFAAFLKKRGAIEETHANDLKKACRATQEAVREQKARHGSYASHVEEALRINERVADNGSQFGLSLHQMHTDLIELSNNMDRGRKQMKQTGLAAEKKAQDAEALMDKAKAKYDSLAEEYDRVKTGDSSAGRKFGLKGPKSAAQHEEDLNRKVQAADADYFAKVQAAQAQRQELVTLLRPQTVNAILLLIREMDAGLTVQLAKFASFNEKLIADSGKLISPIPGANPGEPLRPSLKATIAKIDNERDFQQFIIGHTANIPARPADIKYIKHPTLVQAQPQPTPSAAPRQSLNMQTSQPPPSFAVQPPQSVAHPPQHYDQPTYVPDTRLQSQNSGYQQREPARTSPYSGQPQQPPYAPPNQPQQPPYAPPNQSQYQSPPYSISPAGQQRAPQVSGAALSNLPPIKPVFGVSLDELFRRDGTPVPLVVYQCIQAVDLFGLKVEGIYRISGTLPHIQAMKAQFNNDATKVDFRNPEAFHQDVNSVAGLLKMFFRELPDPLLTAEHYEEFLNAARIEDDTTRRDSMHAIINGLPDPNYATLRALILHLHRVVQHSMDNRMTSSNISICFAPTIMGPHHGPMQDAGNQARVVQTILDNAFQIFDDE</sequence>
<keyword evidence="1" id="KW-0343">GTPase activation</keyword>
<feature type="domain" description="Rho-GAP" evidence="4">
    <location>
        <begin position="445"/>
        <end position="634"/>
    </location>
</feature>
<dbReference type="FunFam" id="1.20.1270.60:FF:000063">
    <property type="entry name" value="Rho GTPase activator"/>
    <property type="match status" value="1"/>
</dbReference>
<feature type="compositionally biased region" description="Low complexity" evidence="3">
    <location>
        <begin position="405"/>
        <end position="415"/>
    </location>
</feature>
<dbReference type="PROSITE" id="PS50238">
    <property type="entry name" value="RHOGAP"/>
    <property type="match status" value="1"/>
</dbReference>
<dbReference type="AlphaFoldDB" id="A0A8E2JCJ9"/>
<feature type="coiled-coil region" evidence="2">
    <location>
        <begin position="128"/>
        <end position="162"/>
    </location>
</feature>
<dbReference type="GO" id="GO:0007165">
    <property type="term" value="P:signal transduction"/>
    <property type="evidence" value="ECO:0007669"/>
    <property type="project" value="InterPro"/>
</dbReference>
<organism evidence="5 6">
    <name type="scientific">Lepidopterella palustris CBS 459.81</name>
    <dbReference type="NCBI Taxonomy" id="1314670"/>
    <lineage>
        <taxon>Eukaryota</taxon>
        <taxon>Fungi</taxon>
        <taxon>Dikarya</taxon>
        <taxon>Ascomycota</taxon>
        <taxon>Pezizomycotina</taxon>
        <taxon>Dothideomycetes</taxon>
        <taxon>Pleosporomycetidae</taxon>
        <taxon>Mytilinidiales</taxon>
        <taxon>Argynnaceae</taxon>
        <taxon>Lepidopterella</taxon>
    </lineage>
</organism>
<feature type="compositionally biased region" description="Polar residues" evidence="3">
    <location>
        <begin position="363"/>
        <end position="372"/>
    </location>
</feature>
<accession>A0A8E2JCJ9</accession>
<evidence type="ECO:0000259" key="4">
    <source>
        <dbReference type="PROSITE" id="PS50238"/>
    </source>
</evidence>
<feature type="compositionally biased region" description="Pro residues" evidence="3">
    <location>
        <begin position="387"/>
        <end position="404"/>
    </location>
</feature>
<dbReference type="PANTHER" id="PTHR23176">
    <property type="entry name" value="RHO/RAC/CDC GTPASE-ACTIVATING PROTEIN"/>
    <property type="match status" value="1"/>
</dbReference>
<dbReference type="InterPro" id="IPR000198">
    <property type="entry name" value="RhoGAP_dom"/>
</dbReference>
<proteinExistence type="predicted"/>
<dbReference type="InterPro" id="IPR008936">
    <property type="entry name" value="Rho_GTPase_activation_prot"/>
</dbReference>
<dbReference type="Gene3D" id="1.20.1270.60">
    <property type="entry name" value="Arfaptin homology (AH) domain/BAR domain"/>
    <property type="match status" value="1"/>
</dbReference>
<feature type="region of interest" description="Disordered" evidence="3">
    <location>
        <begin position="312"/>
        <end position="433"/>
    </location>
</feature>
<dbReference type="GO" id="GO:0005096">
    <property type="term" value="F:GTPase activator activity"/>
    <property type="evidence" value="ECO:0007669"/>
    <property type="project" value="UniProtKB-KW"/>
</dbReference>
<keyword evidence="6" id="KW-1185">Reference proteome</keyword>
<evidence type="ECO:0000313" key="6">
    <source>
        <dbReference type="Proteomes" id="UP000250266"/>
    </source>
</evidence>
<dbReference type="EMBL" id="KV745159">
    <property type="protein sequence ID" value="OCK77044.1"/>
    <property type="molecule type" value="Genomic_DNA"/>
</dbReference>
<dbReference type="SUPFAM" id="SSF48350">
    <property type="entry name" value="GTPase activation domain, GAP"/>
    <property type="match status" value="1"/>
</dbReference>
<evidence type="ECO:0000256" key="2">
    <source>
        <dbReference type="SAM" id="Coils"/>
    </source>
</evidence>
<dbReference type="GO" id="GO:0005938">
    <property type="term" value="C:cell cortex"/>
    <property type="evidence" value="ECO:0007669"/>
    <property type="project" value="UniProtKB-ARBA"/>
</dbReference>
<dbReference type="OrthoDB" id="437889at2759"/>